<dbReference type="STRING" id="331678.Cphamn1_1245"/>
<accession>B3EQZ6</accession>
<organism evidence="1">
    <name type="scientific">Chlorobium phaeobacteroides (strain BS1)</name>
    <dbReference type="NCBI Taxonomy" id="331678"/>
    <lineage>
        <taxon>Bacteria</taxon>
        <taxon>Pseudomonadati</taxon>
        <taxon>Chlorobiota</taxon>
        <taxon>Chlorobiia</taxon>
        <taxon>Chlorobiales</taxon>
        <taxon>Chlorobiaceae</taxon>
        <taxon>Chlorobium/Pelodictyon group</taxon>
        <taxon>Chlorobium</taxon>
    </lineage>
</organism>
<evidence type="ECO:0000313" key="1">
    <source>
        <dbReference type="EMBL" id="ACE04177.1"/>
    </source>
</evidence>
<dbReference type="KEGG" id="cpb:Cphamn1_1245"/>
<protein>
    <submittedName>
        <fullName evidence="1">Uncharacterized protein</fullName>
    </submittedName>
</protein>
<dbReference type="HOGENOM" id="CLU_2179137_0_0_10"/>
<gene>
    <name evidence="1" type="ordered locus">Cphamn1_1245</name>
</gene>
<dbReference type="EMBL" id="CP001101">
    <property type="protein sequence ID" value="ACE04177.1"/>
    <property type="molecule type" value="Genomic_DNA"/>
</dbReference>
<name>B3EQZ6_CHLPB</name>
<sequence>MSNEFGMWEVLRVRWEEDLGSAEWKAEARSQNSAVGAGPCACPHERSVVSLCLLRLLRSALLVFMSLKTIYRGVQKIRIGEKNREIMYVLTYASFRDRHELFLLTVTLE</sequence>
<proteinExistence type="predicted"/>
<dbReference type="AlphaFoldDB" id="B3EQZ6"/>
<reference evidence="1" key="1">
    <citation type="submission" date="2008-06" db="EMBL/GenBank/DDBJ databases">
        <title>Complete sequence of Chlorobium phaeobacteroides BS1.</title>
        <authorList>
            <consortium name="US DOE Joint Genome Institute"/>
            <person name="Lucas S."/>
            <person name="Copeland A."/>
            <person name="Lapidus A."/>
            <person name="Glavina del Rio T."/>
            <person name="Dalin E."/>
            <person name="Tice H."/>
            <person name="Bruce D."/>
            <person name="Goodwin L."/>
            <person name="Pitluck S."/>
            <person name="Schmutz J."/>
            <person name="Larimer F."/>
            <person name="Land M."/>
            <person name="Hauser L."/>
            <person name="Kyrpides N."/>
            <person name="Ovchinnikova G."/>
            <person name="Li T."/>
            <person name="Liu Z."/>
            <person name="Zhao F."/>
            <person name="Overmann J."/>
            <person name="Bryant D.A."/>
            <person name="Richardson P."/>
        </authorList>
    </citation>
    <scope>NUCLEOTIDE SEQUENCE [LARGE SCALE GENOMIC DNA]</scope>
    <source>
        <strain evidence="1">BS1</strain>
    </source>
</reference>